<keyword evidence="6" id="KW-1185">Reference proteome</keyword>
<dbReference type="GO" id="GO:0005929">
    <property type="term" value="C:cilium"/>
    <property type="evidence" value="ECO:0007669"/>
    <property type="project" value="TreeGrafter"/>
</dbReference>
<feature type="region of interest" description="Disordered" evidence="2">
    <location>
        <begin position="282"/>
        <end position="329"/>
    </location>
</feature>
<dbReference type="InterPro" id="IPR048738">
    <property type="entry name" value="CEP104_Znf"/>
</dbReference>
<feature type="coiled-coil region" evidence="1">
    <location>
        <begin position="214"/>
        <end position="244"/>
    </location>
</feature>
<dbReference type="InterPro" id="IPR048739">
    <property type="entry name" value="CEP104_N"/>
</dbReference>
<dbReference type="PANTHER" id="PTHR13371">
    <property type="entry name" value="GLYCINE-, GLUTAMATE-, THIENYLCYCLOHEXYLPIPERIDINE-BINDING PROTEIN"/>
    <property type="match status" value="1"/>
</dbReference>
<evidence type="ECO:0000313" key="5">
    <source>
        <dbReference type="EMBL" id="CAD5210195.1"/>
    </source>
</evidence>
<feature type="compositionally biased region" description="Polar residues" evidence="2">
    <location>
        <begin position="309"/>
        <end position="320"/>
    </location>
</feature>
<dbReference type="Pfam" id="PF21039">
    <property type="entry name" value="CEP104_ZnF"/>
    <property type="match status" value="1"/>
</dbReference>
<keyword evidence="1" id="KW-0175">Coiled coil</keyword>
<dbReference type="Gene3D" id="1.25.10.10">
    <property type="entry name" value="Leucine-rich Repeat Variant"/>
    <property type="match status" value="1"/>
</dbReference>
<protein>
    <recommendedName>
        <fullName evidence="7">UVR domain-containing protein</fullName>
    </recommendedName>
</protein>
<dbReference type="EMBL" id="CAJFCW020000002">
    <property type="protein sequence ID" value="CAG9090856.1"/>
    <property type="molecule type" value="Genomic_DNA"/>
</dbReference>
<feature type="domain" description="Centrosomal protein CEP104 N-terminal" evidence="3">
    <location>
        <begin position="21"/>
        <end position="129"/>
    </location>
</feature>
<feature type="compositionally biased region" description="Pro residues" evidence="2">
    <location>
        <begin position="298"/>
        <end position="308"/>
    </location>
</feature>
<dbReference type="OrthoDB" id="66599at2759"/>
<dbReference type="AlphaFoldDB" id="A0A811K307"/>
<feature type="compositionally biased region" description="Basic and acidic residues" evidence="2">
    <location>
        <begin position="815"/>
        <end position="826"/>
    </location>
</feature>
<feature type="compositionally biased region" description="Basic residues" evidence="2">
    <location>
        <begin position="172"/>
        <end position="181"/>
    </location>
</feature>
<sequence>MNNLGFDYLDNQELELTGDTGWISKPLVKLPLELTIQLKKLAHISYIEFLVHPQYIPQQLLVSNFVDGEFDALGTVTFKPRESQDGKQEQKKVLLSCYASVIKLSFLNLYDSDLNPESRIGITSMSIYGRDSVTPSKSTLYGNTSSTISIYKPKLPDDFDGTVSSIGSNRSGRARGNRNRQKPSNAAVDELKGYLKQAQSTINEAVAAENFSLAKRMQTNKAQLELVVKQLQEANKQKIEAINNEDYDRAQELVDQMNSLKTNALANVDTSFINISDPIPSTPAIPKAETPQRASPSLPLPRIEPVPLTPSTVSIPQTRSPPRETNLLLPPITPASTLNSSLNSQNSIFRPYQRTRRYSDPTNYNRHRNDDNKSLASTWSFNYRPGQILDNNMNVANNRFLEKENRPIRPAKNVISDQNGQSLDDLNLDQLLDMVSPSDRTYVTRAVNIFGIKPVAEIYSKNFKDRRNGLKKVQDNIDTSSGNARDVIRAAIPLLIRGLSDKIYRVYDAAIGLNEVMLNYVSYRNQDNEISRLADLTTPILISRTGDTVTDQRFASRTFEFTESLFKKDIRIATDYLNKFSQPLKPNQSVRTSRGQSQIVSTGVESLIVHRNRLNIPSIITFALGCIDHSDGEVRRHGRDILMTLYKSGDRKEVRDALTKDTVEYERSRGLRNLLEMFDQQDRDDGLTVTVKSPSIRNGSRANGRGNSVRRATTSGPNARTNATSDGRRNATSRGRNTLNANIATPNRSTSSRSSSKSRKSNNDSSIRNTATSQTRLSTRTPSRRQSKSSNSRRSTTSRHSKRSQDRSIQSNDSRPQDRPSRDSRLQNRSIKSSQSNTSNKSIKSIVRPATATNVEPKSVKIQLDGSKLSDTGTTDYSKVCMYCGVQNNSLNLTGLEAHYKKECPMLTECSHCKDVVETRHLRDHLIHECSNKANYKQCDRCQQAVLGNLYTKHRSSSKCRCKCDHFKLNNHASSSLL</sequence>
<name>A0A811K307_9BILA</name>
<dbReference type="Pfam" id="PF21038">
    <property type="entry name" value="CEP104_N"/>
    <property type="match status" value="1"/>
</dbReference>
<dbReference type="Proteomes" id="UP000783686">
    <property type="component" value="Unassembled WGS sequence"/>
</dbReference>
<evidence type="ECO:0000256" key="2">
    <source>
        <dbReference type="SAM" id="MobiDB-lite"/>
    </source>
</evidence>
<dbReference type="Pfam" id="PF21040">
    <property type="entry name" value="CEP104-like_TOG"/>
    <property type="match status" value="1"/>
</dbReference>
<comment type="caution">
    <text evidence="5">The sequence shown here is derived from an EMBL/GenBank/DDBJ whole genome shotgun (WGS) entry which is preliminary data.</text>
</comment>
<reference evidence="5" key="1">
    <citation type="submission" date="2020-09" db="EMBL/GenBank/DDBJ databases">
        <authorList>
            <person name="Kikuchi T."/>
        </authorList>
    </citation>
    <scope>NUCLEOTIDE SEQUENCE</scope>
    <source>
        <strain evidence="5">SH1</strain>
    </source>
</reference>
<feature type="region of interest" description="Disordered" evidence="2">
    <location>
        <begin position="161"/>
        <end position="185"/>
    </location>
</feature>
<accession>A0A811K307</accession>
<evidence type="ECO:0000259" key="4">
    <source>
        <dbReference type="Pfam" id="PF21039"/>
    </source>
</evidence>
<dbReference type="InterPro" id="IPR011989">
    <property type="entry name" value="ARM-like"/>
</dbReference>
<dbReference type="InterPro" id="IPR052607">
    <property type="entry name" value="CEP104-like"/>
</dbReference>
<dbReference type="EMBL" id="CAJFDH010000002">
    <property type="protein sequence ID" value="CAD5210195.1"/>
    <property type="molecule type" value="Genomic_DNA"/>
</dbReference>
<proteinExistence type="predicted"/>
<dbReference type="Proteomes" id="UP000614601">
    <property type="component" value="Unassembled WGS sequence"/>
</dbReference>
<evidence type="ECO:0000256" key="1">
    <source>
        <dbReference type="SAM" id="Coils"/>
    </source>
</evidence>
<evidence type="ECO:0008006" key="7">
    <source>
        <dbReference type="Google" id="ProtNLM"/>
    </source>
</evidence>
<feature type="compositionally biased region" description="Polar residues" evidence="2">
    <location>
        <begin position="710"/>
        <end position="746"/>
    </location>
</feature>
<feature type="region of interest" description="Disordered" evidence="2">
    <location>
        <begin position="685"/>
        <end position="850"/>
    </location>
</feature>
<evidence type="ECO:0000259" key="3">
    <source>
        <dbReference type="Pfam" id="PF21038"/>
    </source>
</evidence>
<dbReference type="PANTHER" id="PTHR13371:SF0">
    <property type="entry name" value="CENTROSOMAL PROTEIN OF 104 KDA"/>
    <property type="match status" value="1"/>
</dbReference>
<gene>
    <name evidence="5" type="ORF">BOKJ2_LOCUS3066</name>
</gene>
<feature type="compositionally biased region" description="Polar residues" evidence="2">
    <location>
        <begin position="770"/>
        <end position="781"/>
    </location>
</feature>
<evidence type="ECO:0000313" key="6">
    <source>
        <dbReference type="Proteomes" id="UP000614601"/>
    </source>
</evidence>
<feature type="compositionally biased region" description="Polar residues" evidence="2">
    <location>
        <begin position="690"/>
        <end position="701"/>
    </location>
</feature>
<feature type="domain" description="Centrosomal protein CEP104 Zn finger" evidence="4">
    <location>
        <begin position="880"/>
        <end position="963"/>
    </location>
</feature>
<feature type="compositionally biased region" description="Polar residues" evidence="2">
    <location>
        <begin position="827"/>
        <end position="843"/>
    </location>
</feature>
<organism evidence="5 6">
    <name type="scientific">Bursaphelenchus okinawaensis</name>
    <dbReference type="NCBI Taxonomy" id="465554"/>
    <lineage>
        <taxon>Eukaryota</taxon>
        <taxon>Metazoa</taxon>
        <taxon>Ecdysozoa</taxon>
        <taxon>Nematoda</taxon>
        <taxon>Chromadorea</taxon>
        <taxon>Rhabditida</taxon>
        <taxon>Tylenchina</taxon>
        <taxon>Tylenchomorpha</taxon>
        <taxon>Aphelenchoidea</taxon>
        <taxon>Aphelenchoididae</taxon>
        <taxon>Bursaphelenchus</taxon>
    </lineage>
</organism>